<evidence type="ECO:0000256" key="5">
    <source>
        <dbReference type="ARBA" id="ARBA00023125"/>
    </source>
</evidence>
<dbReference type="GO" id="GO:0009295">
    <property type="term" value="C:nucleoid"/>
    <property type="evidence" value="ECO:0007669"/>
    <property type="project" value="UniProtKB-SubCell"/>
</dbReference>
<evidence type="ECO:0000256" key="4">
    <source>
        <dbReference type="ARBA" id="ARBA00023015"/>
    </source>
</evidence>
<comment type="subunit">
    <text evidence="7">Forms oligomers.</text>
</comment>
<evidence type="ECO:0000256" key="2">
    <source>
        <dbReference type="ARBA" id="ARBA00022490"/>
    </source>
</evidence>
<dbReference type="InterPro" id="IPR038619">
    <property type="entry name" value="MraZ_sf"/>
</dbReference>
<keyword evidence="4 7" id="KW-0805">Transcription regulation</keyword>
<evidence type="ECO:0000313" key="9">
    <source>
        <dbReference type="EMBL" id="MBS7824171.1"/>
    </source>
</evidence>
<organism evidence="9 10">
    <name type="scientific">Wohlfahrtiimonas chitiniclastica</name>
    <dbReference type="NCBI Taxonomy" id="400946"/>
    <lineage>
        <taxon>Bacteria</taxon>
        <taxon>Pseudomonadati</taxon>
        <taxon>Pseudomonadota</taxon>
        <taxon>Gammaproteobacteria</taxon>
        <taxon>Cardiobacteriales</taxon>
        <taxon>Ignatzschineriaceae</taxon>
        <taxon>Wohlfahrtiimonas</taxon>
    </lineage>
</organism>
<reference evidence="9" key="1">
    <citation type="submission" date="2021-03" db="EMBL/GenBank/DDBJ databases">
        <title>Identification and antibiotic profiling of Wohlfahrtiimonas chitiniclastica, an underestimated human pathogen.</title>
        <authorList>
            <person name="Kopf A."/>
            <person name="Bunk B."/>
            <person name="Coldewey S."/>
            <person name="Gunzer F."/>
            <person name="Riedel T."/>
            <person name="Schroettner P."/>
        </authorList>
    </citation>
    <scope>NUCLEOTIDE SEQUENCE</scope>
    <source>
        <strain evidence="9">DSM 100917</strain>
    </source>
</reference>
<dbReference type="InterPro" id="IPR037914">
    <property type="entry name" value="SpoVT-AbrB_sf"/>
</dbReference>
<evidence type="ECO:0000256" key="6">
    <source>
        <dbReference type="ARBA" id="ARBA00023163"/>
    </source>
</evidence>
<dbReference type="InterPro" id="IPR035644">
    <property type="entry name" value="MraZ_C"/>
</dbReference>
<gene>
    <name evidence="7 9" type="primary">mraZ</name>
    <name evidence="9" type="ORF">J7561_02990</name>
</gene>
<evidence type="ECO:0000256" key="3">
    <source>
        <dbReference type="ARBA" id="ARBA00022737"/>
    </source>
</evidence>
<feature type="domain" description="SpoVT-AbrB" evidence="8">
    <location>
        <begin position="7"/>
        <end position="51"/>
    </location>
</feature>
<dbReference type="AlphaFoldDB" id="A0AB35BWU4"/>
<dbReference type="InterPro" id="IPR007159">
    <property type="entry name" value="SpoVT-AbrB_dom"/>
</dbReference>
<dbReference type="GO" id="GO:0005737">
    <property type="term" value="C:cytoplasm"/>
    <property type="evidence" value="ECO:0007669"/>
    <property type="project" value="UniProtKB-UniRule"/>
</dbReference>
<name>A0AB35BWU4_9GAMM</name>
<dbReference type="CDD" id="cd16321">
    <property type="entry name" value="MraZ_C"/>
    <property type="match status" value="1"/>
</dbReference>
<dbReference type="CDD" id="cd16320">
    <property type="entry name" value="MraZ_N"/>
    <property type="match status" value="1"/>
</dbReference>
<dbReference type="NCBIfam" id="TIGR00242">
    <property type="entry name" value="division/cell wall cluster transcriptional repressor MraZ"/>
    <property type="match status" value="1"/>
</dbReference>
<keyword evidence="2 7" id="KW-0963">Cytoplasm</keyword>
<comment type="subcellular location">
    <subcellularLocation>
        <location evidence="7">Cytoplasm</location>
        <location evidence="7">Nucleoid</location>
    </subcellularLocation>
</comment>
<keyword evidence="3" id="KW-0677">Repeat</keyword>
<evidence type="ECO:0000313" key="10">
    <source>
        <dbReference type="Proteomes" id="UP000680020"/>
    </source>
</evidence>
<dbReference type="HAMAP" id="MF_01008">
    <property type="entry name" value="MraZ"/>
    <property type="match status" value="1"/>
</dbReference>
<dbReference type="PROSITE" id="PS51740">
    <property type="entry name" value="SPOVT_ABRB"/>
    <property type="match status" value="2"/>
</dbReference>
<accession>A0AB35BWU4</accession>
<keyword evidence="5 7" id="KW-0238">DNA-binding</keyword>
<dbReference type="PANTHER" id="PTHR34701">
    <property type="entry name" value="TRANSCRIPTIONAL REGULATOR MRAZ"/>
    <property type="match status" value="1"/>
</dbReference>
<comment type="similarity">
    <text evidence="7">Belongs to the MraZ family.</text>
</comment>
<dbReference type="InterPro" id="IPR020603">
    <property type="entry name" value="MraZ_dom"/>
</dbReference>
<evidence type="ECO:0000256" key="1">
    <source>
        <dbReference type="ARBA" id="ARBA00013860"/>
    </source>
</evidence>
<dbReference type="GO" id="GO:0000976">
    <property type="term" value="F:transcription cis-regulatory region binding"/>
    <property type="evidence" value="ECO:0007669"/>
    <property type="project" value="TreeGrafter"/>
</dbReference>
<sequence length="165" mass="19187">MKHFLGEFEVKLDAKKRLMLPMPLKKQLVDTDRFVINRAFDACLNLYPFDVWEEVDHELTKLNPFVKKERDFIRFVRGGATEVTLDAQGRFVLPSRLMSYANIDSDIVLSGNGSLIEIWDQATYDQALNVDSESFSTLAEEVMVKYEKDALFDFDERIVVPIMRR</sequence>
<dbReference type="SUPFAM" id="SSF89447">
    <property type="entry name" value="AbrB/MazE/MraZ-like"/>
    <property type="match status" value="1"/>
</dbReference>
<protein>
    <recommendedName>
        <fullName evidence="1 7">Transcriptional regulator MraZ</fullName>
    </recommendedName>
</protein>
<proteinExistence type="inferred from homology"/>
<comment type="caution">
    <text evidence="9">The sequence shown here is derived from an EMBL/GenBank/DDBJ whole genome shotgun (WGS) entry which is preliminary data.</text>
</comment>
<dbReference type="RefSeq" id="WP_213398462.1">
    <property type="nucleotide sequence ID" value="NZ_JAGIBT010000004.1"/>
</dbReference>
<dbReference type="GO" id="GO:2000143">
    <property type="term" value="P:negative regulation of DNA-templated transcription initiation"/>
    <property type="evidence" value="ECO:0007669"/>
    <property type="project" value="TreeGrafter"/>
</dbReference>
<feature type="domain" description="SpoVT-AbrB" evidence="8">
    <location>
        <begin position="80"/>
        <end position="123"/>
    </location>
</feature>
<keyword evidence="6 7" id="KW-0804">Transcription</keyword>
<evidence type="ECO:0000256" key="7">
    <source>
        <dbReference type="HAMAP-Rule" id="MF_01008"/>
    </source>
</evidence>
<evidence type="ECO:0000259" key="8">
    <source>
        <dbReference type="PROSITE" id="PS51740"/>
    </source>
</evidence>
<dbReference type="InterPro" id="IPR035642">
    <property type="entry name" value="MraZ_N"/>
</dbReference>
<dbReference type="GO" id="GO:0003700">
    <property type="term" value="F:DNA-binding transcription factor activity"/>
    <property type="evidence" value="ECO:0007669"/>
    <property type="project" value="UniProtKB-UniRule"/>
</dbReference>
<dbReference type="PANTHER" id="PTHR34701:SF1">
    <property type="entry name" value="TRANSCRIPTIONAL REGULATOR MRAZ"/>
    <property type="match status" value="1"/>
</dbReference>
<dbReference type="InterPro" id="IPR003444">
    <property type="entry name" value="MraZ"/>
</dbReference>
<dbReference type="Pfam" id="PF02381">
    <property type="entry name" value="MraZ"/>
    <property type="match status" value="2"/>
</dbReference>
<dbReference type="Proteomes" id="UP000680020">
    <property type="component" value="Unassembled WGS sequence"/>
</dbReference>
<dbReference type="Gene3D" id="3.40.1550.20">
    <property type="entry name" value="Transcriptional regulator MraZ domain"/>
    <property type="match status" value="1"/>
</dbReference>
<dbReference type="EMBL" id="JAGIBU010000001">
    <property type="protein sequence ID" value="MBS7824171.1"/>
    <property type="molecule type" value="Genomic_DNA"/>
</dbReference>